<keyword evidence="8" id="KW-0406">Ion transport</keyword>
<evidence type="ECO:0000313" key="12">
    <source>
        <dbReference type="Proteomes" id="UP000199017"/>
    </source>
</evidence>
<evidence type="ECO:0000256" key="5">
    <source>
        <dbReference type="ARBA" id="ARBA00022692"/>
    </source>
</evidence>
<keyword evidence="3" id="KW-1003">Cell membrane</keyword>
<dbReference type="GO" id="GO:0005886">
    <property type="term" value="C:plasma membrane"/>
    <property type="evidence" value="ECO:0007669"/>
    <property type="project" value="UniProtKB-SubCell"/>
</dbReference>
<comment type="subcellular location">
    <subcellularLocation>
        <location evidence="1">Cell membrane</location>
        <topology evidence="1">Multi-pass membrane protein</topology>
    </subcellularLocation>
</comment>
<dbReference type="STRING" id="930129.SAMN05216352_110107"/>
<feature type="transmembrane region" description="Helical" evidence="10">
    <location>
        <begin position="227"/>
        <end position="247"/>
    </location>
</feature>
<evidence type="ECO:0000256" key="7">
    <source>
        <dbReference type="ARBA" id="ARBA00022989"/>
    </source>
</evidence>
<keyword evidence="9 10" id="KW-0472">Membrane</keyword>
<dbReference type="Proteomes" id="UP000199017">
    <property type="component" value="Unassembled WGS sequence"/>
</dbReference>
<feature type="transmembrane region" description="Helical" evidence="10">
    <location>
        <begin position="76"/>
        <end position="100"/>
    </location>
</feature>
<proteinExistence type="predicted"/>
<feature type="transmembrane region" description="Helical" evidence="10">
    <location>
        <begin position="191"/>
        <end position="215"/>
    </location>
</feature>
<dbReference type="PANTHER" id="PTHR32024">
    <property type="entry name" value="TRK SYSTEM POTASSIUM UPTAKE PROTEIN TRKG-RELATED"/>
    <property type="match status" value="1"/>
</dbReference>
<keyword evidence="4" id="KW-0633">Potassium transport</keyword>
<evidence type="ECO:0000256" key="6">
    <source>
        <dbReference type="ARBA" id="ARBA00022958"/>
    </source>
</evidence>
<keyword evidence="2" id="KW-0813">Transport</keyword>
<feature type="transmembrane region" description="Helical" evidence="10">
    <location>
        <begin position="44"/>
        <end position="64"/>
    </location>
</feature>
<feature type="transmembrane region" description="Helical" evidence="10">
    <location>
        <begin position="407"/>
        <end position="426"/>
    </location>
</feature>
<sequence>MRQYLSQKVVHISPPQFLSLSFAVIILLGTLLLKLPFATTAPLLWIDALFTAASATTVTGLVVVDTGGTFTVFGQVVIMVLIQIGGLGLMTFAVLIFIIFGKKIGLKQRLIVQEALNATSIGGLIRLIRTLSIFALLIEGIASLILAIQWVPEYGWAFGLYTSLFHAVSAFNNAGFSLWDDSLTQYVGHPLINIVISFCFIIGGIGFTVIADLAGKRKFKNLSLHSKLMITGTFAVNFIVMLCFFFLEFNNPASIGNLPLNEKMWASYFQAVTPRTAGFNSLEIGELRQDTIMIMILLMFIGAGSGSTGSGIKLTTFLVMVLACIAFLKGQEEPVVFKRAIRQHTILRALSIIVISLLFVFMSLFVLLLTEKVPFLIVLFEAVSAFGTVGLSMGLTPELTDIGKQIIILMMFIGRVGPLTLAFTIAKPKRSAIRYPADDIFTG</sequence>
<feature type="transmembrane region" description="Helical" evidence="10">
    <location>
        <begin position="375"/>
        <end position="395"/>
    </location>
</feature>
<evidence type="ECO:0000256" key="9">
    <source>
        <dbReference type="ARBA" id="ARBA00023136"/>
    </source>
</evidence>
<evidence type="ECO:0000256" key="10">
    <source>
        <dbReference type="SAM" id="Phobius"/>
    </source>
</evidence>
<evidence type="ECO:0000256" key="4">
    <source>
        <dbReference type="ARBA" id="ARBA00022538"/>
    </source>
</evidence>
<feature type="transmembrane region" description="Helical" evidence="10">
    <location>
        <begin position="131"/>
        <end position="151"/>
    </location>
</feature>
<evidence type="ECO:0000256" key="8">
    <source>
        <dbReference type="ARBA" id="ARBA00023065"/>
    </source>
</evidence>
<name>A0A1G8MMC8_9BACI</name>
<dbReference type="EMBL" id="FNDU01000010">
    <property type="protein sequence ID" value="SDI69044.1"/>
    <property type="molecule type" value="Genomic_DNA"/>
</dbReference>
<keyword evidence="7 10" id="KW-1133">Transmembrane helix</keyword>
<dbReference type="GO" id="GO:0015379">
    <property type="term" value="F:potassium:chloride symporter activity"/>
    <property type="evidence" value="ECO:0007669"/>
    <property type="project" value="InterPro"/>
</dbReference>
<feature type="transmembrane region" description="Helical" evidence="10">
    <location>
        <begin position="17"/>
        <end position="37"/>
    </location>
</feature>
<reference evidence="11 12" key="1">
    <citation type="submission" date="2016-10" db="EMBL/GenBank/DDBJ databases">
        <authorList>
            <person name="de Groot N.N."/>
        </authorList>
    </citation>
    <scope>NUCLEOTIDE SEQUENCE [LARGE SCALE GENOMIC DNA]</scope>
    <source>
        <strain evidence="12">P4B,CCM 7963,CECT 7998,DSM 25260,IBRC-M 10614,KCTC 13821</strain>
    </source>
</reference>
<dbReference type="PANTHER" id="PTHR32024:SF1">
    <property type="entry name" value="KTR SYSTEM POTASSIUM UPTAKE PROTEIN B"/>
    <property type="match status" value="1"/>
</dbReference>
<gene>
    <name evidence="11" type="ORF">SAMN05216352_110107</name>
</gene>
<dbReference type="NCBIfam" id="TIGR00933">
    <property type="entry name" value="2a38"/>
    <property type="match status" value="1"/>
</dbReference>
<feature type="transmembrane region" description="Helical" evidence="10">
    <location>
        <begin position="292"/>
        <end position="325"/>
    </location>
</feature>
<keyword evidence="6" id="KW-0630">Potassium</keyword>
<keyword evidence="12" id="KW-1185">Reference proteome</keyword>
<feature type="transmembrane region" description="Helical" evidence="10">
    <location>
        <begin position="346"/>
        <end position="369"/>
    </location>
</feature>
<evidence type="ECO:0000256" key="3">
    <source>
        <dbReference type="ARBA" id="ARBA00022475"/>
    </source>
</evidence>
<evidence type="ECO:0000256" key="2">
    <source>
        <dbReference type="ARBA" id="ARBA00022448"/>
    </source>
</evidence>
<organism evidence="11 12">
    <name type="scientific">Alteribacillus bidgolensis</name>
    <dbReference type="NCBI Taxonomy" id="930129"/>
    <lineage>
        <taxon>Bacteria</taxon>
        <taxon>Bacillati</taxon>
        <taxon>Bacillota</taxon>
        <taxon>Bacilli</taxon>
        <taxon>Bacillales</taxon>
        <taxon>Bacillaceae</taxon>
        <taxon>Alteribacillus</taxon>
    </lineage>
</organism>
<keyword evidence="5 10" id="KW-0812">Transmembrane</keyword>
<dbReference type="OrthoDB" id="9810952at2"/>
<dbReference type="InterPro" id="IPR004772">
    <property type="entry name" value="TrkH"/>
</dbReference>
<dbReference type="InterPro" id="IPR003445">
    <property type="entry name" value="Cat_transpt"/>
</dbReference>
<dbReference type="Pfam" id="PF02386">
    <property type="entry name" value="TrkH"/>
    <property type="match status" value="1"/>
</dbReference>
<protein>
    <submittedName>
        <fullName evidence="11">Trk system potassium uptake protein TrkH</fullName>
    </submittedName>
</protein>
<evidence type="ECO:0000313" key="11">
    <source>
        <dbReference type="EMBL" id="SDI69044.1"/>
    </source>
</evidence>
<evidence type="ECO:0000256" key="1">
    <source>
        <dbReference type="ARBA" id="ARBA00004651"/>
    </source>
</evidence>
<dbReference type="RefSeq" id="WP_091586803.1">
    <property type="nucleotide sequence ID" value="NZ_FNDU01000010.1"/>
</dbReference>
<dbReference type="AlphaFoldDB" id="A0A1G8MMC8"/>
<accession>A0A1G8MMC8</accession>